<organism evidence="1 2">
    <name type="scientific">Pseudocercospora fijiensis (strain CIRAD86)</name>
    <name type="common">Black leaf streak disease fungus</name>
    <name type="synonym">Mycosphaerella fijiensis</name>
    <dbReference type="NCBI Taxonomy" id="383855"/>
    <lineage>
        <taxon>Eukaryota</taxon>
        <taxon>Fungi</taxon>
        <taxon>Dikarya</taxon>
        <taxon>Ascomycota</taxon>
        <taxon>Pezizomycotina</taxon>
        <taxon>Dothideomycetes</taxon>
        <taxon>Dothideomycetidae</taxon>
        <taxon>Mycosphaerellales</taxon>
        <taxon>Mycosphaerellaceae</taxon>
        <taxon>Pseudocercospora</taxon>
    </lineage>
</organism>
<keyword evidence="2" id="KW-1185">Reference proteome</keyword>
<dbReference type="AlphaFoldDB" id="M3AFU6"/>
<gene>
    <name evidence="1" type="ORF">MYCFIDRAFT_174895</name>
</gene>
<proteinExistence type="predicted"/>
<dbReference type="KEGG" id="pfj:MYCFIDRAFT_174895"/>
<dbReference type="GeneID" id="19333270"/>
<dbReference type="RefSeq" id="XP_007926676.1">
    <property type="nucleotide sequence ID" value="XM_007928485.1"/>
</dbReference>
<sequence>MARHSEISAPLLHSRRGWKEEMAAIHTTYGRTPFGALPWIDQPRELLLTTRPVQLHIILQLLLYYYWRAITSLTPYFDLAIWLACACTHL</sequence>
<dbReference type="HOGENOM" id="CLU_2441815_0_0_1"/>
<reference evidence="1 2" key="1">
    <citation type="journal article" date="2012" name="PLoS Pathog.">
        <title>Diverse lifestyles and strategies of plant pathogenesis encoded in the genomes of eighteen Dothideomycetes fungi.</title>
        <authorList>
            <person name="Ohm R.A."/>
            <person name="Feau N."/>
            <person name="Henrissat B."/>
            <person name="Schoch C.L."/>
            <person name="Horwitz B.A."/>
            <person name="Barry K.W."/>
            <person name="Condon B.J."/>
            <person name="Copeland A.C."/>
            <person name="Dhillon B."/>
            <person name="Glaser F."/>
            <person name="Hesse C.N."/>
            <person name="Kosti I."/>
            <person name="LaButti K."/>
            <person name="Lindquist E.A."/>
            <person name="Lucas S."/>
            <person name="Salamov A.A."/>
            <person name="Bradshaw R.E."/>
            <person name="Ciuffetti L."/>
            <person name="Hamelin R.C."/>
            <person name="Kema G.H.J."/>
            <person name="Lawrence C."/>
            <person name="Scott J.A."/>
            <person name="Spatafora J.W."/>
            <person name="Turgeon B.G."/>
            <person name="de Wit P.J.G.M."/>
            <person name="Zhong S."/>
            <person name="Goodwin S.B."/>
            <person name="Grigoriev I.V."/>
        </authorList>
    </citation>
    <scope>NUCLEOTIDE SEQUENCE [LARGE SCALE GENOMIC DNA]</scope>
    <source>
        <strain evidence="1 2">CIRAD86</strain>
    </source>
</reference>
<name>M3AFU6_PSEFD</name>
<protein>
    <submittedName>
        <fullName evidence="1">Uncharacterized protein</fullName>
    </submittedName>
</protein>
<accession>M3AFU6</accession>
<evidence type="ECO:0000313" key="1">
    <source>
        <dbReference type="EMBL" id="EME83466.1"/>
    </source>
</evidence>
<dbReference type="VEuPathDB" id="FungiDB:MYCFIDRAFT_174895"/>
<dbReference type="Proteomes" id="UP000016932">
    <property type="component" value="Unassembled WGS sequence"/>
</dbReference>
<evidence type="ECO:0000313" key="2">
    <source>
        <dbReference type="Proteomes" id="UP000016932"/>
    </source>
</evidence>
<dbReference type="EMBL" id="KB446558">
    <property type="protein sequence ID" value="EME83466.1"/>
    <property type="molecule type" value="Genomic_DNA"/>
</dbReference>